<dbReference type="Pfam" id="PF13715">
    <property type="entry name" value="CarbopepD_reg_2"/>
    <property type="match status" value="1"/>
</dbReference>
<evidence type="ECO:0000313" key="14">
    <source>
        <dbReference type="EMBL" id="NPE25593.1"/>
    </source>
</evidence>
<dbReference type="Pfam" id="PF00593">
    <property type="entry name" value="TonB_dep_Rec_b-barrel"/>
    <property type="match status" value="1"/>
</dbReference>
<evidence type="ECO:0000313" key="15">
    <source>
        <dbReference type="Proteomes" id="UP000820977"/>
    </source>
</evidence>
<evidence type="ECO:0000256" key="5">
    <source>
        <dbReference type="ARBA" id="ARBA00022729"/>
    </source>
</evidence>
<dbReference type="Proteomes" id="UP000820977">
    <property type="component" value="Unassembled WGS sequence"/>
</dbReference>
<accession>A0ABX2B552</accession>
<organism evidence="14 15">
    <name type="scientific">Xylanibacter caecicola</name>
    <dbReference type="NCBI Taxonomy" id="2736294"/>
    <lineage>
        <taxon>Bacteria</taxon>
        <taxon>Pseudomonadati</taxon>
        <taxon>Bacteroidota</taxon>
        <taxon>Bacteroidia</taxon>
        <taxon>Bacteroidales</taxon>
        <taxon>Prevotellaceae</taxon>
        <taxon>Xylanibacter</taxon>
    </lineage>
</organism>
<keyword evidence="14" id="KW-0675">Receptor</keyword>
<evidence type="ECO:0000256" key="3">
    <source>
        <dbReference type="ARBA" id="ARBA00022452"/>
    </source>
</evidence>
<reference evidence="14 15" key="1">
    <citation type="submission" date="2020-05" db="EMBL/GenBank/DDBJ databases">
        <title>Distinct polysaccharide utilization as determinants for interspecies competition between intestinal Prevotella spp.</title>
        <authorList>
            <person name="Galvez E.J.C."/>
            <person name="Iljazovic A."/>
            <person name="Strowig T."/>
        </authorList>
    </citation>
    <scope>NUCLEOTIDE SEQUENCE [LARGE SCALE GENOMIC DNA]</scope>
    <source>
        <strain evidence="14 15">PCHR</strain>
    </source>
</reference>
<evidence type="ECO:0000256" key="2">
    <source>
        <dbReference type="ARBA" id="ARBA00022448"/>
    </source>
</evidence>
<dbReference type="NCBIfam" id="TIGR04056">
    <property type="entry name" value="OMP_RagA_SusC"/>
    <property type="match status" value="1"/>
</dbReference>
<feature type="signal peptide" evidence="11">
    <location>
        <begin position="1"/>
        <end position="20"/>
    </location>
</feature>
<dbReference type="InterPro" id="IPR010917">
    <property type="entry name" value="TonB_rcpt_CS"/>
</dbReference>
<evidence type="ECO:0000256" key="6">
    <source>
        <dbReference type="ARBA" id="ARBA00023077"/>
    </source>
</evidence>
<dbReference type="InterPro" id="IPR039426">
    <property type="entry name" value="TonB-dep_rcpt-like"/>
</dbReference>
<dbReference type="PROSITE" id="PS01156">
    <property type="entry name" value="TONB_DEPENDENT_REC_2"/>
    <property type="match status" value="1"/>
</dbReference>
<sequence>MKKLILSALLLFIMVVAAQAQNIVVHGTVLSKSDKEPLIGASVLCEATKAGVVTDIDGNFQISVPEKSLLRVSYVGFKLAEVVAQDKMVVTLEENSEAFDEVVIVGYSSEKKSDLTGAVSVVKMKDVSDTPTGNVIQALQGRVAGMNITTDGTPGGLSTSTSIRGASSFRGDANGPLYVIDGVMTRENPGTILNSNDVESIQVLKDAASASIYGAQAANGVIIITTKRAKKGEVHVTFDATLTRQTYNSGLDLLDAYQWGDVYWSAYKYAHGGATPSSSVYGNGEKAQLQTYKNLNGADVLPQSTDWEDEIHRAALMQTYSIGLQKGSENGSSSLSLNWLDHDGIVKGTDFQRFNTRFSSDYGFLNNRLKVGGNVAVNWWKAHYMPDGAEENAVKQHPAKAVYDVEGVYVDQIGDILGDAPNMMRLIENSKSNKNEYWRVFGNAYLQIEPIKNLIIKTNVGVNYYNETIKTFEPRWLRDDVNKLTQSTGKNVDWVWTNTAQYNMDIDKHSIMALVGIESKKYHNESFFGYGTGLEIEDPNYLYLGNVTANKNVGAGASNYSMFSGFGKLNYTYDDKYLMSFTLRRDASSRLSKDHNYDWFPSVSLGWRMSREKFMEGTMGWLSDLKIRGSWGINGNDLIDNEAFYAKYLMSLDRGSYNMNGDGKKLYPGAYRVRTTNPDLKWEKTYQTNIGIDAGFFDNRLTLSLDYFYKTTKDMLVEKPYIGTIGEGGYCWYNGGEMTNKGIEGQINWRSNISKDFNYEVGFNFTVSKNEVTDLLDDIYYTYGGGYADHSLVGQPLGSWMGFKTDGVFHSQAEVDEYCNKYKVDFGRPGVGRIKYVDADGNGVINYNDRTWLGCDLPKAQFGLTLGAQWKGFDLNMFFSSIIRDAFNNSKYYTDLFQCWNGNHGKRLYGAALAYENYLETGYYNCDTPAPTTDNSNNEHEVSEFHIENGSFLRLKTLTLGYTLPQALRNKLKLQNARVYFQAQNLFTITNYKGADPEGLGYPYALPRQFTLGIQFGF</sequence>
<evidence type="ECO:0000256" key="1">
    <source>
        <dbReference type="ARBA" id="ARBA00004571"/>
    </source>
</evidence>
<feature type="domain" description="TonB-dependent receptor-like beta-barrel" evidence="12">
    <location>
        <begin position="433"/>
        <end position="986"/>
    </location>
</feature>
<dbReference type="SUPFAM" id="SSF49464">
    <property type="entry name" value="Carboxypeptidase regulatory domain-like"/>
    <property type="match status" value="1"/>
</dbReference>
<keyword evidence="6 10" id="KW-0798">TonB box</keyword>
<dbReference type="NCBIfam" id="TIGR04057">
    <property type="entry name" value="SusC_RagA_signa"/>
    <property type="match status" value="1"/>
</dbReference>
<dbReference type="InterPro" id="IPR036942">
    <property type="entry name" value="Beta-barrel_TonB_sf"/>
</dbReference>
<dbReference type="InterPro" id="IPR000531">
    <property type="entry name" value="Beta-barrel_TonB"/>
</dbReference>
<keyword evidence="3 9" id="KW-1134">Transmembrane beta strand</keyword>
<protein>
    <submittedName>
        <fullName evidence="14">TonB-dependent receptor</fullName>
    </submittedName>
</protein>
<keyword evidence="4 9" id="KW-0812">Transmembrane</keyword>
<dbReference type="PROSITE" id="PS52016">
    <property type="entry name" value="TONB_DEPENDENT_REC_3"/>
    <property type="match status" value="1"/>
</dbReference>
<comment type="similarity">
    <text evidence="9 10">Belongs to the TonB-dependent receptor family.</text>
</comment>
<comment type="subcellular location">
    <subcellularLocation>
        <location evidence="1 9">Cell outer membrane</location>
        <topology evidence="1 9">Multi-pass membrane protein</topology>
    </subcellularLocation>
</comment>
<feature type="chain" id="PRO_5045225012" evidence="11">
    <location>
        <begin position="21"/>
        <end position="1018"/>
    </location>
</feature>
<dbReference type="Gene3D" id="2.40.170.20">
    <property type="entry name" value="TonB-dependent receptor, beta-barrel domain"/>
    <property type="match status" value="1"/>
</dbReference>
<dbReference type="InterPro" id="IPR008969">
    <property type="entry name" value="CarboxyPept-like_regulatory"/>
</dbReference>
<keyword evidence="7 9" id="KW-0472">Membrane</keyword>
<dbReference type="Pfam" id="PF07715">
    <property type="entry name" value="Plug"/>
    <property type="match status" value="1"/>
</dbReference>
<evidence type="ECO:0000256" key="8">
    <source>
        <dbReference type="ARBA" id="ARBA00023237"/>
    </source>
</evidence>
<dbReference type="InterPro" id="IPR023996">
    <property type="entry name" value="TonB-dep_OMP_SusC/RagA"/>
</dbReference>
<evidence type="ECO:0000256" key="9">
    <source>
        <dbReference type="PROSITE-ProRule" id="PRU01360"/>
    </source>
</evidence>
<keyword evidence="2 9" id="KW-0813">Transport</keyword>
<comment type="caution">
    <text evidence="14">The sequence shown here is derived from an EMBL/GenBank/DDBJ whole genome shotgun (WGS) entry which is preliminary data.</text>
</comment>
<dbReference type="InterPro" id="IPR037066">
    <property type="entry name" value="Plug_dom_sf"/>
</dbReference>
<evidence type="ECO:0000256" key="7">
    <source>
        <dbReference type="ARBA" id="ARBA00023136"/>
    </source>
</evidence>
<dbReference type="EMBL" id="JABKKJ010000014">
    <property type="protein sequence ID" value="NPE25593.1"/>
    <property type="molecule type" value="Genomic_DNA"/>
</dbReference>
<keyword evidence="15" id="KW-1185">Reference proteome</keyword>
<keyword evidence="5 11" id="KW-0732">Signal</keyword>
<dbReference type="SUPFAM" id="SSF56935">
    <property type="entry name" value="Porins"/>
    <property type="match status" value="1"/>
</dbReference>
<name>A0ABX2B552_9BACT</name>
<dbReference type="RefSeq" id="WP_172345058.1">
    <property type="nucleotide sequence ID" value="NZ_CASYYZ010000111.1"/>
</dbReference>
<dbReference type="InterPro" id="IPR023997">
    <property type="entry name" value="TonB-dep_OMP_SusC/RagA_CS"/>
</dbReference>
<proteinExistence type="inferred from homology"/>
<dbReference type="InterPro" id="IPR012910">
    <property type="entry name" value="Plug_dom"/>
</dbReference>
<evidence type="ECO:0000256" key="4">
    <source>
        <dbReference type="ARBA" id="ARBA00022692"/>
    </source>
</evidence>
<evidence type="ECO:0000259" key="12">
    <source>
        <dbReference type="Pfam" id="PF00593"/>
    </source>
</evidence>
<keyword evidence="8 9" id="KW-0998">Cell outer membrane</keyword>
<evidence type="ECO:0000256" key="11">
    <source>
        <dbReference type="SAM" id="SignalP"/>
    </source>
</evidence>
<evidence type="ECO:0000256" key="10">
    <source>
        <dbReference type="RuleBase" id="RU003357"/>
    </source>
</evidence>
<dbReference type="Gene3D" id="2.170.130.10">
    <property type="entry name" value="TonB-dependent receptor, plug domain"/>
    <property type="match status" value="1"/>
</dbReference>
<feature type="domain" description="TonB-dependent receptor plug" evidence="13">
    <location>
        <begin position="112"/>
        <end position="221"/>
    </location>
</feature>
<gene>
    <name evidence="14" type="ORF">HPS54_08720</name>
</gene>
<evidence type="ECO:0000259" key="13">
    <source>
        <dbReference type="Pfam" id="PF07715"/>
    </source>
</evidence>